<dbReference type="InterPro" id="IPR011006">
    <property type="entry name" value="CheY-like_superfamily"/>
</dbReference>
<protein>
    <submittedName>
        <fullName evidence="9">Response regulator of zinc sigma-54-dependent two-component system</fullName>
    </submittedName>
</protein>
<dbReference type="SUPFAM" id="SSF46689">
    <property type="entry name" value="Homeodomain-like"/>
    <property type="match status" value="1"/>
</dbReference>
<evidence type="ECO:0000259" key="7">
    <source>
        <dbReference type="PROSITE" id="PS50045"/>
    </source>
</evidence>
<dbReference type="SUPFAM" id="SSF52172">
    <property type="entry name" value="CheY-like"/>
    <property type="match status" value="1"/>
</dbReference>
<dbReference type="RefSeq" id="WP_146649898.1">
    <property type="nucleotide sequence ID" value="NZ_CP012333.1"/>
</dbReference>
<keyword evidence="5" id="KW-0804">Transcription</keyword>
<dbReference type="Pfam" id="PF00072">
    <property type="entry name" value="Response_reg"/>
    <property type="match status" value="1"/>
</dbReference>
<dbReference type="GO" id="GO:0005524">
    <property type="term" value="F:ATP binding"/>
    <property type="evidence" value="ECO:0007669"/>
    <property type="project" value="UniProtKB-KW"/>
</dbReference>
<dbReference type="Pfam" id="PF00158">
    <property type="entry name" value="Sigma54_activat"/>
    <property type="match status" value="1"/>
</dbReference>
<dbReference type="InterPro" id="IPR058031">
    <property type="entry name" value="AAA_lid_NorR"/>
</dbReference>
<evidence type="ECO:0000256" key="2">
    <source>
        <dbReference type="ARBA" id="ARBA00022840"/>
    </source>
</evidence>
<dbReference type="GO" id="GO:0000160">
    <property type="term" value="P:phosphorelay signal transduction system"/>
    <property type="evidence" value="ECO:0007669"/>
    <property type="project" value="InterPro"/>
</dbReference>
<proteinExistence type="predicted"/>
<keyword evidence="10" id="KW-1185">Reference proteome</keyword>
<evidence type="ECO:0000313" key="10">
    <source>
        <dbReference type="Proteomes" id="UP000064967"/>
    </source>
</evidence>
<dbReference type="Gene3D" id="3.40.50.2300">
    <property type="match status" value="1"/>
</dbReference>
<dbReference type="GO" id="GO:0006355">
    <property type="term" value="P:regulation of DNA-templated transcription"/>
    <property type="evidence" value="ECO:0007669"/>
    <property type="project" value="InterPro"/>
</dbReference>
<evidence type="ECO:0000259" key="8">
    <source>
        <dbReference type="PROSITE" id="PS50110"/>
    </source>
</evidence>
<dbReference type="Proteomes" id="UP000064967">
    <property type="component" value="Chromosome"/>
</dbReference>
<dbReference type="PROSITE" id="PS50045">
    <property type="entry name" value="SIGMA54_INTERACT_4"/>
    <property type="match status" value="1"/>
</dbReference>
<dbReference type="InterPro" id="IPR027417">
    <property type="entry name" value="P-loop_NTPase"/>
</dbReference>
<dbReference type="CDD" id="cd00009">
    <property type="entry name" value="AAA"/>
    <property type="match status" value="1"/>
</dbReference>
<accession>A0A0K1PZ84</accession>
<dbReference type="PROSITE" id="PS00675">
    <property type="entry name" value="SIGMA54_INTERACT_1"/>
    <property type="match status" value="1"/>
</dbReference>
<dbReference type="AlphaFoldDB" id="A0A0K1PZ84"/>
<name>A0A0K1PZ84_9BACT</name>
<organism evidence="9 10">
    <name type="scientific">Labilithrix luteola</name>
    <dbReference type="NCBI Taxonomy" id="1391654"/>
    <lineage>
        <taxon>Bacteria</taxon>
        <taxon>Pseudomonadati</taxon>
        <taxon>Myxococcota</taxon>
        <taxon>Polyangia</taxon>
        <taxon>Polyangiales</taxon>
        <taxon>Labilitrichaceae</taxon>
        <taxon>Labilithrix</taxon>
    </lineage>
</organism>
<dbReference type="Gene3D" id="1.10.10.60">
    <property type="entry name" value="Homeodomain-like"/>
    <property type="match status" value="1"/>
</dbReference>
<dbReference type="OrthoDB" id="9763792at2"/>
<keyword evidence="4" id="KW-0238">DNA-binding</keyword>
<dbReference type="PANTHER" id="PTHR32071:SF117">
    <property type="entry name" value="PTS-DEPENDENT DIHYDROXYACETONE KINASE OPERON REGULATORY PROTEIN-RELATED"/>
    <property type="match status" value="1"/>
</dbReference>
<dbReference type="KEGG" id="llu:AKJ09_05497"/>
<dbReference type="PROSITE" id="PS00688">
    <property type="entry name" value="SIGMA54_INTERACT_3"/>
    <property type="match status" value="1"/>
</dbReference>
<evidence type="ECO:0000256" key="5">
    <source>
        <dbReference type="ARBA" id="ARBA00023163"/>
    </source>
</evidence>
<dbReference type="Pfam" id="PF25601">
    <property type="entry name" value="AAA_lid_14"/>
    <property type="match status" value="1"/>
</dbReference>
<dbReference type="InterPro" id="IPR009057">
    <property type="entry name" value="Homeodomain-like_sf"/>
</dbReference>
<dbReference type="STRING" id="1391654.AKJ09_05497"/>
<feature type="modified residue" description="4-aspartylphosphate" evidence="6">
    <location>
        <position position="62"/>
    </location>
</feature>
<evidence type="ECO:0000256" key="3">
    <source>
        <dbReference type="ARBA" id="ARBA00023015"/>
    </source>
</evidence>
<evidence type="ECO:0000313" key="9">
    <source>
        <dbReference type="EMBL" id="AKU98833.1"/>
    </source>
</evidence>
<dbReference type="SUPFAM" id="SSF52540">
    <property type="entry name" value="P-loop containing nucleoside triphosphate hydrolases"/>
    <property type="match status" value="1"/>
</dbReference>
<dbReference type="EMBL" id="CP012333">
    <property type="protein sequence ID" value="AKU98833.1"/>
    <property type="molecule type" value="Genomic_DNA"/>
</dbReference>
<keyword evidence="2" id="KW-0067">ATP-binding</keyword>
<dbReference type="GO" id="GO:0003677">
    <property type="term" value="F:DNA binding"/>
    <property type="evidence" value="ECO:0007669"/>
    <property type="project" value="UniProtKB-KW"/>
</dbReference>
<dbReference type="FunFam" id="3.40.50.300:FF:000006">
    <property type="entry name" value="DNA-binding transcriptional regulator NtrC"/>
    <property type="match status" value="1"/>
</dbReference>
<dbReference type="InterPro" id="IPR025944">
    <property type="entry name" value="Sigma_54_int_dom_CS"/>
</dbReference>
<feature type="domain" description="Response regulatory" evidence="8">
    <location>
        <begin position="13"/>
        <end position="127"/>
    </location>
</feature>
<evidence type="ECO:0000256" key="1">
    <source>
        <dbReference type="ARBA" id="ARBA00022741"/>
    </source>
</evidence>
<dbReference type="SMART" id="SM00448">
    <property type="entry name" value="REC"/>
    <property type="match status" value="1"/>
</dbReference>
<keyword evidence="1" id="KW-0547">Nucleotide-binding</keyword>
<evidence type="ECO:0000256" key="4">
    <source>
        <dbReference type="ARBA" id="ARBA00023125"/>
    </source>
</evidence>
<feature type="domain" description="Sigma-54 factor interaction" evidence="7">
    <location>
        <begin position="152"/>
        <end position="381"/>
    </location>
</feature>
<dbReference type="InterPro" id="IPR025662">
    <property type="entry name" value="Sigma_54_int_dom_ATP-bd_1"/>
</dbReference>
<dbReference type="InterPro" id="IPR002078">
    <property type="entry name" value="Sigma_54_int"/>
</dbReference>
<evidence type="ECO:0000256" key="6">
    <source>
        <dbReference type="PROSITE-ProRule" id="PRU00169"/>
    </source>
</evidence>
<keyword evidence="3" id="KW-0805">Transcription regulation</keyword>
<gene>
    <name evidence="9" type="ORF">AKJ09_05497</name>
</gene>
<dbReference type="PANTHER" id="PTHR32071">
    <property type="entry name" value="TRANSCRIPTIONAL REGULATORY PROTEIN"/>
    <property type="match status" value="1"/>
</dbReference>
<sequence length="494" mass="53207">MSTSINPASDAPFVLIVDDDAELCELLSLRLEAKGYRVASRYTVEDAVKALGTEHVDAMLVDLRLGSGNGFDVLEAVRKRSPDVPVIILTAHGSIETAVEAMKRGAFGFITKPFLDHDLLQKLAHATESYRLRREVAGLRRLVGAPSGDGSLLGVSPGIEQVREIVARVAPTEATVLILGESGTGKELVARSIHSLSPRSKGPFVAVNCAALAPELLESTLFGHTKGAFTGATADRDGLFGAARKGTLFLDEIGEASPSVQAKLLRVLQEKRYTRVGSNAEQEADVRVVAATNRDLRQEVAEKRFREDLFYRLHVLPVVVPPLRERAEDVPLLAEMFLERTAARHGTAVPRISPRARRALSQHTWPGNVRELANVMEAALVLSGGAEIEVEHLPGISLGGNEGDGPRGAPASDLGTAIDKLLAPYRAAEAAPLPPMREARDAFERAYVEAVLARAQGNVALAAKLAGRNRTDFYDLLRRHGRSAANSKRSDSDD</sequence>
<dbReference type="PROSITE" id="PS50110">
    <property type="entry name" value="RESPONSE_REGULATORY"/>
    <property type="match status" value="1"/>
</dbReference>
<dbReference type="Gene3D" id="3.40.50.300">
    <property type="entry name" value="P-loop containing nucleotide triphosphate hydrolases"/>
    <property type="match status" value="1"/>
</dbReference>
<dbReference type="InterPro" id="IPR001789">
    <property type="entry name" value="Sig_transdc_resp-reg_receiver"/>
</dbReference>
<dbReference type="InterPro" id="IPR003593">
    <property type="entry name" value="AAA+_ATPase"/>
</dbReference>
<dbReference type="Gene3D" id="1.10.8.60">
    <property type="match status" value="1"/>
</dbReference>
<dbReference type="SMART" id="SM00382">
    <property type="entry name" value="AAA"/>
    <property type="match status" value="1"/>
</dbReference>
<keyword evidence="6" id="KW-0597">Phosphoprotein</keyword>
<reference evidence="9 10" key="1">
    <citation type="submission" date="2015-08" db="EMBL/GenBank/DDBJ databases">
        <authorList>
            <person name="Babu N.S."/>
            <person name="Beckwith C.J."/>
            <person name="Beseler K.G."/>
            <person name="Brison A."/>
            <person name="Carone J.V."/>
            <person name="Caskin T.P."/>
            <person name="Diamond M."/>
            <person name="Durham M.E."/>
            <person name="Foxe J.M."/>
            <person name="Go M."/>
            <person name="Henderson B.A."/>
            <person name="Jones I.B."/>
            <person name="McGettigan J.A."/>
            <person name="Micheletti S.J."/>
            <person name="Nasrallah M.E."/>
            <person name="Ortiz D."/>
            <person name="Piller C.R."/>
            <person name="Privatt S.R."/>
            <person name="Schneider S.L."/>
            <person name="Sharp S."/>
            <person name="Smith T.C."/>
            <person name="Stanton J.D."/>
            <person name="Ullery H.E."/>
            <person name="Wilson R.J."/>
            <person name="Serrano M.G."/>
            <person name="Buck G."/>
            <person name="Lee V."/>
            <person name="Wang Y."/>
            <person name="Carvalho R."/>
            <person name="Voegtly L."/>
            <person name="Shi R."/>
            <person name="Duckworth R."/>
            <person name="Johnson A."/>
            <person name="Loviza R."/>
            <person name="Walstead R."/>
            <person name="Shah Z."/>
            <person name="Kiflezghi M."/>
            <person name="Wade K."/>
            <person name="Ball S.L."/>
            <person name="Bradley K.W."/>
            <person name="Asai D.J."/>
            <person name="Bowman C.A."/>
            <person name="Russell D.A."/>
            <person name="Pope W.H."/>
            <person name="Jacobs-Sera D."/>
            <person name="Hendrix R.W."/>
            <person name="Hatfull G.F."/>
        </authorList>
    </citation>
    <scope>NUCLEOTIDE SEQUENCE [LARGE SCALE GENOMIC DNA]</scope>
    <source>
        <strain evidence="9 10">DSM 27648</strain>
    </source>
</reference>